<evidence type="ECO:0000256" key="7">
    <source>
        <dbReference type="ARBA" id="ARBA00023136"/>
    </source>
</evidence>
<dbReference type="SUPFAM" id="SSF161098">
    <property type="entry name" value="MetI-like"/>
    <property type="match status" value="1"/>
</dbReference>
<proteinExistence type="inferred from homology"/>
<comment type="similarity">
    <text evidence="8">Belongs to the binding-protein-dependent transport system permease family.</text>
</comment>
<evidence type="ECO:0000259" key="9">
    <source>
        <dbReference type="PROSITE" id="PS50928"/>
    </source>
</evidence>
<evidence type="ECO:0000313" key="11">
    <source>
        <dbReference type="Proteomes" id="UP000016233"/>
    </source>
</evidence>
<evidence type="ECO:0000256" key="3">
    <source>
        <dbReference type="ARBA" id="ARBA00022475"/>
    </source>
</evidence>
<dbReference type="InterPro" id="IPR000515">
    <property type="entry name" value="MetI-like"/>
</dbReference>
<dbReference type="EMBL" id="CP003857">
    <property type="protein sequence ID" value="AGU76717.1"/>
    <property type="molecule type" value="Genomic_DNA"/>
</dbReference>
<feature type="domain" description="ABC transmembrane type-1" evidence="9">
    <location>
        <begin position="55"/>
        <end position="256"/>
    </location>
</feature>
<dbReference type="PATRIC" id="fig|862967.3.peg.1376"/>
<feature type="transmembrane region" description="Helical" evidence="8">
    <location>
        <begin position="57"/>
        <end position="81"/>
    </location>
</feature>
<evidence type="ECO:0000256" key="8">
    <source>
        <dbReference type="RuleBase" id="RU363032"/>
    </source>
</evidence>
<dbReference type="AlphaFoldDB" id="T1ZGU6"/>
<evidence type="ECO:0000256" key="6">
    <source>
        <dbReference type="ARBA" id="ARBA00022989"/>
    </source>
</evidence>
<dbReference type="InterPro" id="IPR043429">
    <property type="entry name" value="ArtM/GltK/GlnP/TcyL/YhdX-like"/>
</dbReference>
<keyword evidence="11" id="KW-1185">Reference proteome</keyword>
<dbReference type="KEGG" id="sib:SIR_1357"/>
<evidence type="ECO:0000256" key="1">
    <source>
        <dbReference type="ARBA" id="ARBA00004651"/>
    </source>
</evidence>
<dbReference type="NCBIfam" id="TIGR01726">
    <property type="entry name" value="HEQRo_perm_3TM"/>
    <property type="match status" value="1"/>
</dbReference>
<comment type="subcellular location">
    <subcellularLocation>
        <location evidence="1 8">Cell membrane</location>
        <topology evidence="1 8">Multi-pass membrane protein</topology>
    </subcellularLocation>
</comment>
<keyword evidence="6 8" id="KW-1133">Transmembrane helix</keyword>
<keyword evidence="5" id="KW-0029">Amino-acid transport</keyword>
<dbReference type="HOGENOM" id="CLU_019602_1_4_9"/>
<dbReference type="PANTHER" id="PTHR30614">
    <property type="entry name" value="MEMBRANE COMPONENT OF AMINO ACID ABC TRANSPORTER"/>
    <property type="match status" value="1"/>
</dbReference>
<keyword evidence="4 8" id="KW-0812">Transmembrane</keyword>
<evidence type="ECO:0000313" key="10">
    <source>
        <dbReference type="EMBL" id="AGU76717.1"/>
    </source>
</evidence>
<feature type="transmembrane region" description="Helical" evidence="8">
    <location>
        <begin position="93"/>
        <end position="114"/>
    </location>
</feature>
<dbReference type="Pfam" id="PF00528">
    <property type="entry name" value="BPD_transp_1"/>
    <property type="match status" value="1"/>
</dbReference>
<keyword evidence="3" id="KW-1003">Cell membrane</keyword>
<evidence type="ECO:0000256" key="4">
    <source>
        <dbReference type="ARBA" id="ARBA00022692"/>
    </source>
</evidence>
<sequence length="282" mass="30969">MIKLGIIEKGKVAMIVTTVMLTSNWYQELVQKIPDGQLFSWRSVFDGLPRIIEKLPITLMLTLGGAFFGLILALIFAIVKISRVKILYPLQTFFVSFLRGTPVLVQLMLTYYGIPLLLKAINLRFGTGLNINAIPAYLFAIVAFAFNEAAYASETIRAAILSVDSGEVEAARSLGMTNGQVYRRIIIPNAAVVATPTLINSLIGLTKGTSLAFSAGVVEVFAQAQILGGADYRYFERFISVALVYWGVNIVIEALGRFIEKKMAIEAPDNLNPRLEAKGDIR</sequence>
<dbReference type="GO" id="GO:0006865">
    <property type="term" value="P:amino acid transport"/>
    <property type="evidence" value="ECO:0007669"/>
    <property type="project" value="UniProtKB-KW"/>
</dbReference>
<accession>T1ZGU6</accession>
<dbReference type="GO" id="GO:0043190">
    <property type="term" value="C:ATP-binding cassette (ABC) transporter complex"/>
    <property type="evidence" value="ECO:0007669"/>
    <property type="project" value="InterPro"/>
</dbReference>
<gene>
    <name evidence="10" type="ORF">SIR_1357</name>
</gene>
<name>T1ZGU6_STRIT</name>
<dbReference type="InterPro" id="IPR010065">
    <property type="entry name" value="AA_ABC_transptr_permease_3TM"/>
</dbReference>
<dbReference type="PANTHER" id="PTHR30614:SF0">
    <property type="entry name" value="L-CYSTINE TRANSPORT SYSTEM PERMEASE PROTEIN TCYL"/>
    <property type="match status" value="1"/>
</dbReference>
<dbReference type="eggNOG" id="COG0765">
    <property type="taxonomic scope" value="Bacteria"/>
</dbReference>
<evidence type="ECO:0000256" key="5">
    <source>
        <dbReference type="ARBA" id="ARBA00022970"/>
    </source>
</evidence>
<dbReference type="CDD" id="cd06261">
    <property type="entry name" value="TM_PBP2"/>
    <property type="match status" value="1"/>
</dbReference>
<dbReference type="InterPro" id="IPR035906">
    <property type="entry name" value="MetI-like_sf"/>
</dbReference>
<protein>
    <submittedName>
        <fullName evidence="10">Inner membrane amino-acid ABC transporter permease protein</fullName>
    </submittedName>
</protein>
<dbReference type="Proteomes" id="UP000016233">
    <property type="component" value="Chromosome"/>
</dbReference>
<feature type="transmembrane region" description="Helical" evidence="8">
    <location>
        <begin position="134"/>
        <end position="152"/>
    </location>
</feature>
<reference evidence="10 11" key="1">
    <citation type="journal article" date="2013" name="BMC Genomics">
        <title>Phylogenetic relationship and virulence inference of Streptococcus Anginosus Group: curated annotation and whole-genome comparative analysis support distinct species designation.</title>
        <authorList>
            <person name="Olson A.B."/>
            <person name="Kent H."/>
            <person name="Sibley C.D."/>
            <person name="Grinwis M.E."/>
            <person name="Mabon P."/>
            <person name="Ouellette C."/>
            <person name="Tyson S."/>
            <person name="Graham M."/>
            <person name="Tyler S.D."/>
            <person name="Van Domselaar G."/>
            <person name="Surette M.G."/>
            <person name="Corbett C.R."/>
        </authorList>
    </citation>
    <scope>NUCLEOTIDE SEQUENCE [LARGE SCALE GENOMIC DNA]</scope>
    <source>
        <strain evidence="10 11">B196</strain>
    </source>
</reference>
<dbReference type="PROSITE" id="PS50928">
    <property type="entry name" value="ABC_TM1"/>
    <property type="match status" value="1"/>
</dbReference>
<keyword evidence="2 8" id="KW-0813">Transport</keyword>
<dbReference type="Gene3D" id="1.10.3720.10">
    <property type="entry name" value="MetI-like"/>
    <property type="match status" value="1"/>
</dbReference>
<dbReference type="GO" id="GO:0022857">
    <property type="term" value="F:transmembrane transporter activity"/>
    <property type="evidence" value="ECO:0007669"/>
    <property type="project" value="InterPro"/>
</dbReference>
<organism evidence="10 11">
    <name type="scientific">Streptococcus intermedius B196</name>
    <dbReference type="NCBI Taxonomy" id="862967"/>
    <lineage>
        <taxon>Bacteria</taxon>
        <taxon>Bacillati</taxon>
        <taxon>Bacillota</taxon>
        <taxon>Bacilli</taxon>
        <taxon>Lactobacillales</taxon>
        <taxon>Streptococcaceae</taxon>
        <taxon>Streptococcus</taxon>
        <taxon>Streptococcus anginosus group</taxon>
    </lineage>
</organism>
<evidence type="ECO:0000256" key="2">
    <source>
        <dbReference type="ARBA" id="ARBA00022448"/>
    </source>
</evidence>
<keyword evidence="7 8" id="KW-0472">Membrane</keyword>